<feature type="transmembrane region" description="Helical" evidence="7">
    <location>
        <begin position="161"/>
        <end position="185"/>
    </location>
</feature>
<comment type="subcellular location">
    <subcellularLocation>
        <location evidence="1">Cell inner membrane</location>
        <topology evidence="1">Multi-pass membrane protein</topology>
    </subcellularLocation>
</comment>
<dbReference type="GO" id="GO:0005886">
    <property type="term" value="C:plasma membrane"/>
    <property type="evidence" value="ECO:0007669"/>
    <property type="project" value="UniProtKB-SubCell"/>
</dbReference>
<dbReference type="GO" id="GO:0015297">
    <property type="term" value="F:antiporter activity"/>
    <property type="evidence" value="ECO:0007669"/>
    <property type="project" value="InterPro"/>
</dbReference>
<evidence type="ECO:0000256" key="6">
    <source>
        <dbReference type="ARBA" id="ARBA00023136"/>
    </source>
</evidence>
<dbReference type="Pfam" id="PF01554">
    <property type="entry name" value="MatE"/>
    <property type="match status" value="2"/>
</dbReference>
<evidence type="ECO:0000256" key="4">
    <source>
        <dbReference type="ARBA" id="ARBA00022692"/>
    </source>
</evidence>
<sequence>MLHGPITPTLVRLAWPNLLMMLAQSGTGLLETWFISRLGNQALAGAALVTPLLMLMQNMSQGAMGGGISSAIARALGGGRQDEADRLVWHALALNAALGLVFSVLLLTWGAPLYRAMVSDTGDQAAVAMALSYSNVVFGGLVLMWVMNALASVVRGTGNMLVPGLVICGGALLLVPLSPCLIFGWGPFPRLGIAGAGWAMLAYYAVGSAVLGWYVASGRNPARLVRSRLQRSLMQRILTVGGLATVNPLLTNALIASTTALVGTYAGTAALAGYGTAARLEYLVIPVAFGIGAPLVAMVASNIGAGQQQRALRIALTGGALAFGVAECIGLAAALWPEAWLRLFGAEGPMLAAGSAYLRTVGPVFGFFGAGFALYFASQGAGRLGWPLFAGAVRLVVTVGGGGLVLHAWGSLAGFFAVSAVAMVLYGAITVGAVASGRWFARDVPPHHSAIRQR</sequence>
<dbReference type="AlphaFoldDB" id="A0A1P8K364"/>
<keyword evidence="9" id="KW-1185">Reference proteome</keyword>
<dbReference type="InterPro" id="IPR002528">
    <property type="entry name" value="MATE_fam"/>
</dbReference>
<evidence type="ECO:0000256" key="1">
    <source>
        <dbReference type="ARBA" id="ARBA00004429"/>
    </source>
</evidence>
<dbReference type="Proteomes" id="UP000186609">
    <property type="component" value="Chromosome"/>
</dbReference>
<evidence type="ECO:0000313" key="8">
    <source>
        <dbReference type="EMBL" id="APW40440.1"/>
    </source>
</evidence>
<reference evidence="8 9" key="1">
    <citation type="submission" date="2017-01" db="EMBL/GenBank/DDBJ databases">
        <authorList>
            <person name="Mah S.A."/>
            <person name="Swanson W.J."/>
            <person name="Moy G.W."/>
            <person name="Vacquier V.D."/>
        </authorList>
    </citation>
    <scope>NUCLEOTIDE SEQUENCE [LARGE SCALE GENOMIC DNA]</scope>
    <source>
        <strain evidence="8 9">DCY110</strain>
    </source>
</reference>
<feature type="transmembrane region" description="Helical" evidence="7">
    <location>
        <begin position="282"/>
        <end position="300"/>
    </location>
</feature>
<feature type="transmembrane region" description="Helical" evidence="7">
    <location>
        <begin position="415"/>
        <end position="435"/>
    </location>
</feature>
<feature type="transmembrane region" description="Helical" evidence="7">
    <location>
        <begin position="312"/>
        <end position="336"/>
    </location>
</feature>
<keyword evidence="3" id="KW-1003">Cell membrane</keyword>
<feature type="transmembrane region" description="Helical" evidence="7">
    <location>
        <begin position="388"/>
        <end position="409"/>
    </location>
</feature>
<dbReference type="OrthoDB" id="9001572at2"/>
<proteinExistence type="predicted"/>
<dbReference type="CDD" id="cd13148">
    <property type="entry name" value="MATE_like_3"/>
    <property type="match status" value="1"/>
</dbReference>
<protein>
    <submittedName>
        <fullName evidence="8">MATE family efflux transporter</fullName>
    </submittedName>
</protein>
<evidence type="ECO:0000256" key="7">
    <source>
        <dbReference type="SAM" id="Phobius"/>
    </source>
</evidence>
<keyword evidence="4 7" id="KW-0812">Transmembrane</keyword>
<gene>
    <name evidence="8" type="ORF">RD110_03070</name>
</gene>
<dbReference type="PANTHER" id="PTHR43549:SF3">
    <property type="entry name" value="MULTIDRUG RESISTANCE PROTEIN YPNP-RELATED"/>
    <property type="match status" value="1"/>
</dbReference>
<feature type="transmembrane region" description="Helical" evidence="7">
    <location>
        <begin position="87"/>
        <end position="111"/>
    </location>
</feature>
<dbReference type="InterPro" id="IPR052031">
    <property type="entry name" value="Membrane_Transporter-Flippase"/>
</dbReference>
<evidence type="ECO:0000256" key="2">
    <source>
        <dbReference type="ARBA" id="ARBA00022448"/>
    </source>
</evidence>
<organism evidence="8 9">
    <name type="scientific">Rhodoferax koreensis</name>
    <dbReference type="NCBI Taxonomy" id="1842727"/>
    <lineage>
        <taxon>Bacteria</taxon>
        <taxon>Pseudomonadati</taxon>
        <taxon>Pseudomonadota</taxon>
        <taxon>Betaproteobacteria</taxon>
        <taxon>Burkholderiales</taxon>
        <taxon>Comamonadaceae</taxon>
        <taxon>Rhodoferax</taxon>
    </lineage>
</organism>
<dbReference type="EMBL" id="CP019236">
    <property type="protein sequence ID" value="APW40440.1"/>
    <property type="molecule type" value="Genomic_DNA"/>
</dbReference>
<dbReference type="PIRSF" id="PIRSF006603">
    <property type="entry name" value="DinF"/>
    <property type="match status" value="1"/>
</dbReference>
<dbReference type="PANTHER" id="PTHR43549">
    <property type="entry name" value="MULTIDRUG RESISTANCE PROTEIN YPNP-RELATED"/>
    <property type="match status" value="1"/>
</dbReference>
<dbReference type="STRING" id="1842727.RD110_03070"/>
<evidence type="ECO:0000256" key="5">
    <source>
        <dbReference type="ARBA" id="ARBA00022989"/>
    </source>
</evidence>
<keyword evidence="5 7" id="KW-1133">Transmembrane helix</keyword>
<accession>A0A1P8K364</accession>
<feature type="transmembrane region" description="Helical" evidence="7">
    <location>
        <begin position="237"/>
        <end position="262"/>
    </location>
</feature>
<evidence type="ECO:0000256" key="3">
    <source>
        <dbReference type="ARBA" id="ARBA00022475"/>
    </source>
</evidence>
<keyword evidence="2" id="KW-0813">Transport</keyword>
<feature type="transmembrane region" description="Helical" evidence="7">
    <location>
        <begin position="131"/>
        <end position="154"/>
    </location>
</feature>
<dbReference type="GO" id="GO:0042910">
    <property type="term" value="F:xenobiotic transmembrane transporter activity"/>
    <property type="evidence" value="ECO:0007669"/>
    <property type="project" value="InterPro"/>
</dbReference>
<keyword evidence="6 7" id="KW-0472">Membrane</keyword>
<dbReference type="KEGG" id="rhy:RD110_03070"/>
<dbReference type="RefSeq" id="WP_076204310.1">
    <property type="nucleotide sequence ID" value="NZ_CP019236.1"/>
</dbReference>
<evidence type="ECO:0000313" key="9">
    <source>
        <dbReference type="Proteomes" id="UP000186609"/>
    </source>
</evidence>
<dbReference type="InterPro" id="IPR048279">
    <property type="entry name" value="MdtK-like"/>
</dbReference>
<feature type="transmembrane region" description="Helical" evidence="7">
    <location>
        <begin position="191"/>
        <end position="216"/>
    </location>
</feature>
<feature type="transmembrane region" description="Helical" evidence="7">
    <location>
        <begin position="356"/>
        <end position="376"/>
    </location>
</feature>
<name>A0A1P8K364_9BURK</name>